<keyword evidence="4" id="KW-1185">Reference proteome</keyword>
<accession>A0A830HFP3</accession>
<dbReference type="InterPro" id="IPR011990">
    <property type="entry name" value="TPR-like_helical_dom_sf"/>
</dbReference>
<feature type="region of interest" description="Disordered" evidence="2">
    <location>
        <begin position="398"/>
        <end position="435"/>
    </location>
</feature>
<name>A0A830HFP3_9CHLO</name>
<dbReference type="Proteomes" id="UP000660262">
    <property type="component" value="Unassembled WGS sequence"/>
</dbReference>
<reference evidence="3" key="1">
    <citation type="submission" date="2020-10" db="EMBL/GenBank/DDBJ databases">
        <title>Unveiling of a novel bifunctional photoreceptor, Dualchrome1, isolated from a cosmopolitan green alga.</title>
        <authorList>
            <person name="Suzuki S."/>
            <person name="Kawachi M."/>
        </authorList>
    </citation>
    <scope>NUCLEOTIDE SEQUENCE</scope>
    <source>
        <strain evidence="3">NIES 2893</strain>
    </source>
</reference>
<dbReference type="PANTHER" id="PTHR39290:SF6">
    <property type="entry name" value="S-ADENOSYL-L-METHIONINE-DEPENDENT METHYLTRANSFERASES SUPERFAMILY PROTEIN"/>
    <property type="match status" value="1"/>
</dbReference>
<evidence type="ECO:0000313" key="3">
    <source>
        <dbReference type="EMBL" id="GHP04451.1"/>
    </source>
</evidence>
<evidence type="ECO:0000256" key="1">
    <source>
        <dbReference type="SAM" id="Coils"/>
    </source>
</evidence>
<proteinExistence type="predicted"/>
<keyword evidence="1" id="KW-0175">Coiled coil</keyword>
<dbReference type="SUPFAM" id="SSF53335">
    <property type="entry name" value="S-adenosyl-L-methionine-dependent methyltransferases"/>
    <property type="match status" value="1"/>
</dbReference>
<comment type="caution">
    <text evidence="3">The sequence shown here is derived from an EMBL/GenBank/DDBJ whole genome shotgun (WGS) entry which is preliminary data.</text>
</comment>
<dbReference type="AlphaFoldDB" id="A0A830HFP3"/>
<feature type="compositionally biased region" description="Low complexity" evidence="2">
    <location>
        <begin position="172"/>
        <end position="186"/>
    </location>
</feature>
<dbReference type="InterPro" id="IPR029063">
    <property type="entry name" value="SAM-dependent_MTases_sf"/>
</dbReference>
<dbReference type="OrthoDB" id="5411518at2759"/>
<dbReference type="SUPFAM" id="SSF48452">
    <property type="entry name" value="TPR-like"/>
    <property type="match status" value="1"/>
</dbReference>
<feature type="region of interest" description="Disordered" evidence="2">
    <location>
        <begin position="172"/>
        <end position="192"/>
    </location>
</feature>
<dbReference type="EMBL" id="BNJQ01000007">
    <property type="protein sequence ID" value="GHP04451.1"/>
    <property type="molecule type" value="Genomic_DNA"/>
</dbReference>
<feature type="compositionally biased region" description="Polar residues" evidence="2">
    <location>
        <begin position="398"/>
        <end position="414"/>
    </location>
</feature>
<evidence type="ECO:0000256" key="2">
    <source>
        <dbReference type="SAM" id="MobiDB-lite"/>
    </source>
</evidence>
<feature type="compositionally biased region" description="Low complexity" evidence="2">
    <location>
        <begin position="10"/>
        <end position="24"/>
    </location>
</feature>
<organism evidence="3 4">
    <name type="scientific">Pycnococcus provasolii</name>
    <dbReference type="NCBI Taxonomy" id="41880"/>
    <lineage>
        <taxon>Eukaryota</taxon>
        <taxon>Viridiplantae</taxon>
        <taxon>Chlorophyta</taxon>
        <taxon>Pseudoscourfieldiophyceae</taxon>
        <taxon>Pseudoscourfieldiales</taxon>
        <taxon>Pycnococcaceae</taxon>
        <taxon>Pycnococcus</taxon>
    </lineage>
</organism>
<evidence type="ECO:0000313" key="4">
    <source>
        <dbReference type="Proteomes" id="UP000660262"/>
    </source>
</evidence>
<feature type="coiled-coil region" evidence="1">
    <location>
        <begin position="263"/>
        <end position="290"/>
    </location>
</feature>
<dbReference type="Gene3D" id="1.25.40.10">
    <property type="entry name" value="Tetratricopeptide repeat domain"/>
    <property type="match status" value="1"/>
</dbReference>
<dbReference type="PANTHER" id="PTHR39290">
    <property type="entry name" value="C3H1-TYPE DOMAIN-CONTAINING PROTEIN-RELATED"/>
    <property type="match status" value="1"/>
</dbReference>
<gene>
    <name evidence="3" type="ORF">PPROV_000320500</name>
</gene>
<sequence length="810" mass="87956">MAHAADAGASTTSNPPLSSSSSSSPVVVVVSESLNEKKKQGNLLFTASQYKKASHVYVDALDTMASQIHEYFRGSDTLLRARLAIEHAKHLVATTTKEQREAKLELLKSRVNDYVNLADSYKAKNKHKKEAQARETAKEFHEKVKRATTEPDAAIDLDPLVMACRARHKMAAEASTSTSTSASASADTCQESDENTTLVNSLLARAGMFAHATNLASNLAASHLELGEWRQAASAARQAIAWDVRNIKAHVRLARSLENLGEWQEASQAVDDAEKALREVAEEEEDDEKRNALKIPPQLVDLRARMQRQLAARIAIRIQETRAMQASMGDLGLSGDGTNAPDVDVFKGSKPAELQLPSYLEPESLQAVVEKEEITEDDMRAVQLAAFVIAARHITDAVQQPTSSAGPAQPSRTQPRSREPVALVDQDGNPVESKVVLPDDEPVLDYEWIVCALAREAPTRFARREYNKAGQREDDPPPTAASIAEAQAESIAMCTDGGTEGALAALDAMCACADEVGGRVSRLWLAWNVIVRMPLCCYYSFGVPTHASLAAIADYVHGTGLKGVVEVGAGTGYWAHLLSTHYGVDVVAFDANAGDDVLARSAGGTGPPMGTKLHHVSWFDVKRGDAATSVASHSDRALLLCWPSPPPTRDGDDMALDALNAYRGDMVFYVGEWETGGVWQFGNEVESETLGYRDPEEVVSGVGRGGDEDDGVLRVPQCATGSFPFRRQLAETFGRVEVVWIRRWPGVYDSLSVWQRLPDESNGAKESSVVDDDKAAYTVNHIDTQKLMKTSLMPSARETRLYGGKKYGVL</sequence>
<feature type="region of interest" description="Disordered" evidence="2">
    <location>
        <begin position="1"/>
        <end position="24"/>
    </location>
</feature>
<protein>
    <submittedName>
        <fullName evidence="3">Uncharacterized protein</fullName>
    </submittedName>
</protein>